<organism evidence="2 3">
    <name type="scientific">Dreissena polymorpha</name>
    <name type="common">Zebra mussel</name>
    <name type="synonym">Mytilus polymorpha</name>
    <dbReference type="NCBI Taxonomy" id="45954"/>
    <lineage>
        <taxon>Eukaryota</taxon>
        <taxon>Metazoa</taxon>
        <taxon>Spiralia</taxon>
        <taxon>Lophotrochozoa</taxon>
        <taxon>Mollusca</taxon>
        <taxon>Bivalvia</taxon>
        <taxon>Autobranchia</taxon>
        <taxon>Heteroconchia</taxon>
        <taxon>Euheterodonta</taxon>
        <taxon>Imparidentia</taxon>
        <taxon>Neoheterodontei</taxon>
        <taxon>Myida</taxon>
        <taxon>Dreissenoidea</taxon>
        <taxon>Dreissenidae</taxon>
        <taxon>Dreissena</taxon>
    </lineage>
</organism>
<reference evidence="2" key="1">
    <citation type="journal article" date="2019" name="bioRxiv">
        <title>The Genome of the Zebra Mussel, Dreissena polymorpha: A Resource for Invasive Species Research.</title>
        <authorList>
            <person name="McCartney M.A."/>
            <person name="Auch B."/>
            <person name="Kono T."/>
            <person name="Mallez S."/>
            <person name="Zhang Y."/>
            <person name="Obille A."/>
            <person name="Becker A."/>
            <person name="Abrahante J.E."/>
            <person name="Garbe J."/>
            <person name="Badalamenti J.P."/>
            <person name="Herman A."/>
            <person name="Mangelson H."/>
            <person name="Liachko I."/>
            <person name="Sullivan S."/>
            <person name="Sone E.D."/>
            <person name="Koren S."/>
            <person name="Silverstein K.A.T."/>
            <person name="Beckman K.B."/>
            <person name="Gohl D.M."/>
        </authorList>
    </citation>
    <scope>NUCLEOTIDE SEQUENCE</scope>
    <source>
        <strain evidence="2">Duluth1</strain>
        <tissue evidence="2">Whole animal</tissue>
    </source>
</reference>
<dbReference type="AlphaFoldDB" id="A0A9D4JW73"/>
<name>A0A9D4JW73_DREPO</name>
<proteinExistence type="predicted"/>
<dbReference type="SUPFAM" id="SSF52266">
    <property type="entry name" value="SGNH hydrolase"/>
    <property type="match status" value="1"/>
</dbReference>
<dbReference type="Proteomes" id="UP000828390">
    <property type="component" value="Unassembled WGS sequence"/>
</dbReference>
<comment type="caution">
    <text evidence="2">The sequence shown here is derived from an EMBL/GenBank/DDBJ whole genome shotgun (WGS) entry which is preliminary data.</text>
</comment>
<feature type="compositionally biased region" description="Polar residues" evidence="1">
    <location>
        <begin position="200"/>
        <end position="219"/>
    </location>
</feature>
<protein>
    <submittedName>
        <fullName evidence="2">Uncharacterized protein</fullName>
    </submittedName>
</protein>
<accession>A0A9D4JW73</accession>
<gene>
    <name evidence="2" type="ORF">DPMN_124468</name>
</gene>
<sequence length="280" mass="31377">MAEGGDATKAYREINQLLHELNGHNCTVYLCTVAPKRDADVVPLNNIIKQICEETDAQYIEVYTSFIYGNGNMAKHMYGSDGIHLHARGCSTLVANINKAVNIIKQKTCGQQDRQANRNVTPHSTQSGSNRYVSYAPDRASSRNGDSRDYQLQTGSYGYKKYASGRGSRNGYSRDGRGSFQTQPGIYGYRYHAPGHGLRNGNSRDGCDNSQTQTGSNILRSYASDQDSRNGDSRDGSDGQKNNLHLYKSSTNYRQQQRHCEYCHYNNHNTCECRRLRSAQ</sequence>
<feature type="compositionally biased region" description="Polar residues" evidence="1">
    <location>
        <begin position="111"/>
        <end position="132"/>
    </location>
</feature>
<evidence type="ECO:0000313" key="2">
    <source>
        <dbReference type="EMBL" id="KAH3822678.1"/>
    </source>
</evidence>
<feature type="compositionally biased region" description="Basic and acidic residues" evidence="1">
    <location>
        <begin position="226"/>
        <end position="238"/>
    </location>
</feature>
<evidence type="ECO:0000256" key="1">
    <source>
        <dbReference type="SAM" id="MobiDB-lite"/>
    </source>
</evidence>
<keyword evidence="3" id="KW-1185">Reference proteome</keyword>
<feature type="region of interest" description="Disordered" evidence="1">
    <location>
        <begin position="111"/>
        <end position="244"/>
    </location>
</feature>
<dbReference type="InterPro" id="IPR036514">
    <property type="entry name" value="SGNH_hydro_sf"/>
</dbReference>
<dbReference type="Gene3D" id="3.40.50.1110">
    <property type="entry name" value="SGNH hydrolase"/>
    <property type="match status" value="1"/>
</dbReference>
<evidence type="ECO:0000313" key="3">
    <source>
        <dbReference type="Proteomes" id="UP000828390"/>
    </source>
</evidence>
<dbReference type="EMBL" id="JAIWYP010000005">
    <property type="protein sequence ID" value="KAH3822678.1"/>
    <property type="molecule type" value="Genomic_DNA"/>
</dbReference>
<reference evidence="2" key="2">
    <citation type="submission" date="2020-11" db="EMBL/GenBank/DDBJ databases">
        <authorList>
            <person name="McCartney M.A."/>
            <person name="Auch B."/>
            <person name="Kono T."/>
            <person name="Mallez S."/>
            <person name="Becker A."/>
            <person name="Gohl D.M."/>
            <person name="Silverstein K.A.T."/>
            <person name="Koren S."/>
            <person name="Bechman K.B."/>
            <person name="Herman A."/>
            <person name="Abrahante J.E."/>
            <person name="Garbe J."/>
        </authorList>
    </citation>
    <scope>NUCLEOTIDE SEQUENCE</scope>
    <source>
        <strain evidence="2">Duluth1</strain>
        <tissue evidence="2">Whole animal</tissue>
    </source>
</reference>